<comment type="caution">
    <text evidence="2">The sequence shown here is derived from an EMBL/GenBank/DDBJ whole genome shotgun (WGS) entry which is preliminary data.</text>
</comment>
<dbReference type="Proteomes" id="UP001500503">
    <property type="component" value="Unassembled WGS sequence"/>
</dbReference>
<organism evidence="2 3">
    <name type="scientific">Actinoallomurus oryzae</name>
    <dbReference type="NCBI Taxonomy" id="502180"/>
    <lineage>
        <taxon>Bacteria</taxon>
        <taxon>Bacillati</taxon>
        <taxon>Actinomycetota</taxon>
        <taxon>Actinomycetes</taxon>
        <taxon>Streptosporangiales</taxon>
        <taxon>Thermomonosporaceae</taxon>
        <taxon>Actinoallomurus</taxon>
    </lineage>
</organism>
<keyword evidence="3" id="KW-1185">Reference proteome</keyword>
<reference evidence="3" key="1">
    <citation type="journal article" date="2019" name="Int. J. Syst. Evol. Microbiol.">
        <title>The Global Catalogue of Microorganisms (GCM) 10K type strain sequencing project: providing services to taxonomists for standard genome sequencing and annotation.</title>
        <authorList>
            <consortium name="The Broad Institute Genomics Platform"/>
            <consortium name="The Broad Institute Genome Sequencing Center for Infectious Disease"/>
            <person name="Wu L."/>
            <person name="Ma J."/>
        </authorList>
    </citation>
    <scope>NUCLEOTIDE SEQUENCE [LARGE SCALE GENOMIC DNA]</scope>
    <source>
        <strain evidence="3">JCM 17933</strain>
    </source>
</reference>
<evidence type="ECO:0000313" key="2">
    <source>
        <dbReference type="EMBL" id="GAA4493890.1"/>
    </source>
</evidence>
<feature type="region of interest" description="Disordered" evidence="1">
    <location>
        <begin position="38"/>
        <end position="65"/>
    </location>
</feature>
<accession>A0ABP8PWV4</accession>
<gene>
    <name evidence="2" type="ORF">GCM10023191_032120</name>
</gene>
<sequence>MLQACHDEQPHTVRHHLESRDLPSMLVGPGMERLLRAGPNAHAEDGAAVLPAPQHVVPDAVRRTE</sequence>
<name>A0ABP8PWV4_9ACTN</name>
<proteinExistence type="predicted"/>
<evidence type="ECO:0000256" key="1">
    <source>
        <dbReference type="SAM" id="MobiDB-lite"/>
    </source>
</evidence>
<feature type="compositionally biased region" description="Basic and acidic residues" evidence="1">
    <location>
        <begin position="1"/>
        <end position="21"/>
    </location>
</feature>
<evidence type="ECO:0000313" key="3">
    <source>
        <dbReference type="Proteomes" id="UP001500503"/>
    </source>
</evidence>
<dbReference type="EMBL" id="BAABHF010000019">
    <property type="protein sequence ID" value="GAA4493890.1"/>
    <property type="molecule type" value="Genomic_DNA"/>
</dbReference>
<feature type="region of interest" description="Disordered" evidence="1">
    <location>
        <begin position="1"/>
        <end position="25"/>
    </location>
</feature>
<protein>
    <submittedName>
        <fullName evidence="2">Uncharacterized protein</fullName>
    </submittedName>
</protein>